<feature type="region of interest" description="Disordered" evidence="1">
    <location>
        <begin position="55"/>
        <end position="86"/>
    </location>
</feature>
<feature type="region of interest" description="Disordered" evidence="1">
    <location>
        <begin position="108"/>
        <end position="130"/>
    </location>
</feature>
<proteinExistence type="predicted"/>
<dbReference type="AlphaFoldDB" id="A0A8S1D9M5"/>
<protein>
    <submittedName>
        <fullName evidence="2">Uncharacterized protein</fullName>
    </submittedName>
</protein>
<comment type="caution">
    <text evidence="2">The sequence shown here is derived from an EMBL/GenBank/DDBJ whole genome shotgun (WGS) entry which is preliminary data.</text>
</comment>
<accession>A0A8S1D9M5</accession>
<keyword evidence="3" id="KW-1185">Reference proteome</keyword>
<evidence type="ECO:0000313" key="2">
    <source>
        <dbReference type="EMBL" id="CAB3379384.1"/>
    </source>
</evidence>
<reference evidence="2 3" key="1">
    <citation type="submission" date="2020-04" db="EMBL/GenBank/DDBJ databases">
        <authorList>
            <person name="Alioto T."/>
            <person name="Alioto T."/>
            <person name="Gomez Garrido J."/>
        </authorList>
    </citation>
    <scope>NUCLEOTIDE SEQUENCE [LARGE SCALE GENOMIC DNA]</scope>
</reference>
<feature type="compositionally biased region" description="Basic and acidic residues" evidence="1">
    <location>
        <begin position="76"/>
        <end position="86"/>
    </location>
</feature>
<dbReference type="Proteomes" id="UP000494165">
    <property type="component" value="Unassembled WGS sequence"/>
</dbReference>
<feature type="non-terminal residue" evidence="2">
    <location>
        <position position="174"/>
    </location>
</feature>
<sequence>RIQLGRRHKIRTPFGNRRHGPDIGRVRRMVSWILHQEPEFKGNFSGFLRLHKIVPGGERRSQRGGNTARRPGGQRGDTRPARMGPHLEETLSGEGELQIFHPAQGDVGAAGVAAPTDHGHPDAGPGARTAAENHFQSGLGQQVGRSFLSFSSPFVRVEKLMPSRAKRNYLDSPA</sequence>
<dbReference type="EMBL" id="CADEPI010000184">
    <property type="protein sequence ID" value="CAB3379384.1"/>
    <property type="molecule type" value="Genomic_DNA"/>
</dbReference>
<gene>
    <name evidence="2" type="ORF">CLODIP_2_CD10395</name>
</gene>
<organism evidence="2 3">
    <name type="scientific">Cloeon dipterum</name>
    <dbReference type="NCBI Taxonomy" id="197152"/>
    <lineage>
        <taxon>Eukaryota</taxon>
        <taxon>Metazoa</taxon>
        <taxon>Ecdysozoa</taxon>
        <taxon>Arthropoda</taxon>
        <taxon>Hexapoda</taxon>
        <taxon>Insecta</taxon>
        <taxon>Pterygota</taxon>
        <taxon>Palaeoptera</taxon>
        <taxon>Ephemeroptera</taxon>
        <taxon>Pisciforma</taxon>
        <taxon>Baetidae</taxon>
        <taxon>Cloeon</taxon>
    </lineage>
</organism>
<name>A0A8S1D9M5_9INSE</name>
<evidence type="ECO:0000313" key="3">
    <source>
        <dbReference type="Proteomes" id="UP000494165"/>
    </source>
</evidence>
<evidence type="ECO:0000256" key="1">
    <source>
        <dbReference type="SAM" id="MobiDB-lite"/>
    </source>
</evidence>